<accession>A0A263BQX5</accession>
<keyword evidence="10" id="KW-1208">Phospholipid metabolism</keyword>
<comment type="cofactor">
    <cofactor evidence="1">
        <name>Mg(2+)</name>
        <dbReference type="ChEBI" id="CHEBI:18420"/>
    </cofactor>
</comment>
<comment type="similarity">
    <text evidence="2">Belongs to the diacylglycerol/lipid kinase family.</text>
</comment>
<keyword evidence="9" id="KW-0594">Phospholipid biosynthesis</keyword>
<sequence>MKKHVFIVNPNSASGKGKRTWMKVERYLISNNIPYSIYFTSREGEATEIVKQIVADKMHDEIKSLIIIGGDGTVQEAISGLPNKEVPFTFGVIAGGTGNDFVRSIGQDKHPIKALKRIEKMKNVTGIDVGFYQLQNSEAQGRFVNALGAGFDAEVGKKANNSKIKSWLNTFGLGSLSYVIALISLIITYKRTNLTINVDGKNHDFSNVWFITVANGPFYGGGMKISPNSSNQDGALDVIIVHNLSRLKLLTLFGLVFIGKHLQMKEVATFKGKEIYLESEEKILIHADGETVGYTPANISIIHKSLKISI</sequence>
<evidence type="ECO:0000256" key="9">
    <source>
        <dbReference type="ARBA" id="ARBA00023209"/>
    </source>
</evidence>
<evidence type="ECO:0000313" key="13">
    <source>
        <dbReference type="EMBL" id="OZM56099.1"/>
    </source>
</evidence>
<protein>
    <recommendedName>
        <fullName evidence="12">DAGKc domain-containing protein</fullName>
    </recommendedName>
</protein>
<feature type="transmembrane region" description="Helical" evidence="11">
    <location>
        <begin position="167"/>
        <end position="189"/>
    </location>
</feature>
<dbReference type="GO" id="GO:0008654">
    <property type="term" value="P:phospholipid biosynthetic process"/>
    <property type="evidence" value="ECO:0007669"/>
    <property type="project" value="UniProtKB-KW"/>
</dbReference>
<dbReference type="Pfam" id="PF19279">
    <property type="entry name" value="YegS_C"/>
    <property type="match status" value="1"/>
</dbReference>
<evidence type="ECO:0000256" key="11">
    <source>
        <dbReference type="SAM" id="Phobius"/>
    </source>
</evidence>
<organism evidence="13 14">
    <name type="scientific">Lottiidibacillus patelloidae</name>
    <dbReference type="NCBI Taxonomy" id="2670334"/>
    <lineage>
        <taxon>Bacteria</taxon>
        <taxon>Bacillati</taxon>
        <taxon>Bacillota</taxon>
        <taxon>Bacilli</taxon>
        <taxon>Bacillales</taxon>
        <taxon>Bacillaceae</taxon>
        <taxon>Lottiidibacillus</taxon>
    </lineage>
</organism>
<keyword evidence="6" id="KW-0418">Kinase</keyword>
<dbReference type="NCBIfam" id="TIGR00147">
    <property type="entry name" value="YegS/Rv2252/BmrU family lipid kinase"/>
    <property type="match status" value="1"/>
</dbReference>
<dbReference type="InterPro" id="IPR005218">
    <property type="entry name" value="Diacylglycerol/lipid_kinase"/>
</dbReference>
<dbReference type="PANTHER" id="PTHR12358:SF54">
    <property type="entry name" value="SPHINGOSINE KINASE RELATED PROTEIN"/>
    <property type="match status" value="1"/>
</dbReference>
<dbReference type="GO" id="GO:0016301">
    <property type="term" value="F:kinase activity"/>
    <property type="evidence" value="ECO:0007669"/>
    <property type="project" value="UniProtKB-KW"/>
</dbReference>
<keyword evidence="3" id="KW-0444">Lipid biosynthesis</keyword>
<dbReference type="Pfam" id="PF00781">
    <property type="entry name" value="DAGK_cat"/>
    <property type="match status" value="1"/>
</dbReference>
<evidence type="ECO:0000256" key="10">
    <source>
        <dbReference type="ARBA" id="ARBA00023264"/>
    </source>
</evidence>
<name>A0A263BQX5_9BACI</name>
<dbReference type="Gene3D" id="2.60.200.40">
    <property type="match status" value="1"/>
</dbReference>
<dbReference type="InterPro" id="IPR001206">
    <property type="entry name" value="Diacylglycerol_kinase_cat_dom"/>
</dbReference>
<keyword evidence="14" id="KW-1185">Reference proteome</keyword>
<dbReference type="EMBL" id="NPIA01000008">
    <property type="protein sequence ID" value="OZM56099.1"/>
    <property type="molecule type" value="Genomic_DNA"/>
</dbReference>
<dbReference type="Gene3D" id="3.40.50.10330">
    <property type="entry name" value="Probable inorganic polyphosphate/atp-NAD kinase, domain 1"/>
    <property type="match status" value="1"/>
</dbReference>
<evidence type="ECO:0000256" key="1">
    <source>
        <dbReference type="ARBA" id="ARBA00001946"/>
    </source>
</evidence>
<dbReference type="PANTHER" id="PTHR12358">
    <property type="entry name" value="SPHINGOSINE KINASE"/>
    <property type="match status" value="1"/>
</dbReference>
<keyword evidence="7" id="KW-0067">ATP-binding</keyword>
<dbReference type="SUPFAM" id="SSF111331">
    <property type="entry name" value="NAD kinase/diacylglycerol kinase-like"/>
    <property type="match status" value="1"/>
</dbReference>
<proteinExistence type="inferred from homology"/>
<evidence type="ECO:0000256" key="5">
    <source>
        <dbReference type="ARBA" id="ARBA00022741"/>
    </source>
</evidence>
<dbReference type="InterPro" id="IPR017438">
    <property type="entry name" value="ATP-NAD_kinase_N"/>
</dbReference>
<dbReference type="SMART" id="SM00046">
    <property type="entry name" value="DAGKc"/>
    <property type="match status" value="1"/>
</dbReference>
<reference evidence="14" key="1">
    <citation type="submission" date="2017-08" db="EMBL/GenBank/DDBJ databases">
        <authorList>
            <person name="Huang Z."/>
        </authorList>
    </citation>
    <scope>NUCLEOTIDE SEQUENCE [LARGE SCALE GENOMIC DNA]</scope>
    <source>
        <strain evidence="14">SA5d-4</strain>
    </source>
</reference>
<feature type="domain" description="DAGKc" evidence="12">
    <location>
        <begin position="1"/>
        <end position="136"/>
    </location>
</feature>
<dbReference type="InterPro" id="IPR045540">
    <property type="entry name" value="YegS/DAGK_C"/>
</dbReference>
<evidence type="ECO:0000256" key="7">
    <source>
        <dbReference type="ARBA" id="ARBA00022840"/>
    </source>
</evidence>
<dbReference type="InterPro" id="IPR050187">
    <property type="entry name" value="Lipid_Phosphate_FormReg"/>
</dbReference>
<comment type="caution">
    <text evidence="13">The sequence shown here is derived from an EMBL/GenBank/DDBJ whole genome shotgun (WGS) entry which is preliminary data.</text>
</comment>
<dbReference type="AlphaFoldDB" id="A0A263BQX5"/>
<dbReference type="PROSITE" id="PS50146">
    <property type="entry name" value="DAGK"/>
    <property type="match status" value="1"/>
</dbReference>
<dbReference type="Proteomes" id="UP000217083">
    <property type="component" value="Unassembled WGS sequence"/>
</dbReference>
<dbReference type="GO" id="GO:0005524">
    <property type="term" value="F:ATP binding"/>
    <property type="evidence" value="ECO:0007669"/>
    <property type="project" value="UniProtKB-KW"/>
</dbReference>
<gene>
    <name evidence="13" type="ORF">CIB95_13400</name>
</gene>
<evidence type="ECO:0000256" key="4">
    <source>
        <dbReference type="ARBA" id="ARBA00022679"/>
    </source>
</evidence>
<keyword evidence="8" id="KW-0443">Lipid metabolism</keyword>
<keyword evidence="5" id="KW-0547">Nucleotide-binding</keyword>
<dbReference type="RefSeq" id="WP_094925985.1">
    <property type="nucleotide sequence ID" value="NZ_NPIA01000008.1"/>
</dbReference>
<keyword evidence="11" id="KW-1133">Transmembrane helix</keyword>
<evidence type="ECO:0000256" key="8">
    <source>
        <dbReference type="ARBA" id="ARBA00023098"/>
    </source>
</evidence>
<evidence type="ECO:0000256" key="2">
    <source>
        <dbReference type="ARBA" id="ARBA00005983"/>
    </source>
</evidence>
<evidence type="ECO:0000259" key="12">
    <source>
        <dbReference type="PROSITE" id="PS50146"/>
    </source>
</evidence>
<evidence type="ECO:0000256" key="3">
    <source>
        <dbReference type="ARBA" id="ARBA00022516"/>
    </source>
</evidence>
<keyword evidence="11" id="KW-0812">Transmembrane</keyword>
<evidence type="ECO:0000313" key="14">
    <source>
        <dbReference type="Proteomes" id="UP000217083"/>
    </source>
</evidence>
<keyword evidence="11" id="KW-0472">Membrane</keyword>
<evidence type="ECO:0000256" key="6">
    <source>
        <dbReference type="ARBA" id="ARBA00022777"/>
    </source>
</evidence>
<reference evidence="13 14" key="2">
    <citation type="submission" date="2017-09" db="EMBL/GenBank/DDBJ databases">
        <title>Bacillus patelloidae sp. nov., isolated from the intestinal tract of a marine limpet.</title>
        <authorList>
            <person name="Liu R."/>
            <person name="Dong C."/>
            <person name="Shao Z."/>
        </authorList>
    </citation>
    <scope>NUCLEOTIDE SEQUENCE [LARGE SCALE GENOMIC DNA]</scope>
    <source>
        <strain evidence="13 14">SA5d-4</strain>
    </source>
</reference>
<dbReference type="InterPro" id="IPR016064">
    <property type="entry name" value="NAD/diacylglycerol_kinase_sf"/>
</dbReference>
<keyword evidence="4" id="KW-0808">Transferase</keyword>